<name>A0A8H3R5B7_9GLOM</name>
<feature type="chain" id="PRO_5034462257" evidence="1">
    <location>
        <begin position="23"/>
        <end position="138"/>
    </location>
</feature>
<evidence type="ECO:0000256" key="1">
    <source>
        <dbReference type="SAM" id="SignalP"/>
    </source>
</evidence>
<accession>A0A8H3R5B7</accession>
<comment type="caution">
    <text evidence="2">The sequence shown here is derived from an EMBL/GenBank/DDBJ whole genome shotgun (WGS) entry which is preliminary data.</text>
</comment>
<dbReference type="EMBL" id="BLAL01000356">
    <property type="protein sequence ID" value="GET04691.1"/>
    <property type="molecule type" value="Genomic_DNA"/>
</dbReference>
<organism evidence="2 3">
    <name type="scientific">Rhizophagus clarus</name>
    <dbReference type="NCBI Taxonomy" id="94130"/>
    <lineage>
        <taxon>Eukaryota</taxon>
        <taxon>Fungi</taxon>
        <taxon>Fungi incertae sedis</taxon>
        <taxon>Mucoromycota</taxon>
        <taxon>Glomeromycotina</taxon>
        <taxon>Glomeromycetes</taxon>
        <taxon>Glomerales</taxon>
        <taxon>Glomeraceae</taxon>
        <taxon>Rhizophagus</taxon>
    </lineage>
</organism>
<sequence length="138" mass="16332">MKRLITFHFISSLLVGFLETPGHEFIADDFEILRRVENRGDGQVSCLLVMRVYSYINRSMALKYLDTQDFNGSSNITLKRKRKLWRPQWNMQTSSFFQVFDEKLVEIHTLNMKLCKDDSDSNDSIYYEEIDQESENSN</sequence>
<feature type="signal peptide" evidence="1">
    <location>
        <begin position="1"/>
        <end position="22"/>
    </location>
</feature>
<keyword evidence="1" id="KW-0732">Signal</keyword>
<protein>
    <submittedName>
        <fullName evidence="2">Uncharacterized protein</fullName>
    </submittedName>
</protein>
<reference evidence="2" key="1">
    <citation type="submission" date="2019-10" db="EMBL/GenBank/DDBJ databases">
        <title>Conservation and host-specific expression of non-tandemly repeated heterogenous ribosome RNA gene in arbuscular mycorrhizal fungi.</title>
        <authorList>
            <person name="Maeda T."/>
            <person name="Kobayashi Y."/>
            <person name="Nakagawa T."/>
            <person name="Ezawa T."/>
            <person name="Yamaguchi K."/>
            <person name="Bino T."/>
            <person name="Nishimoto Y."/>
            <person name="Shigenobu S."/>
            <person name="Kawaguchi M."/>
        </authorList>
    </citation>
    <scope>NUCLEOTIDE SEQUENCE</scope>
    <source>
        <strain evidence="2">HR1</strain>
    </source>
</reference>
<evidence type="ECO:0000313" key="3">
    <source>
        <dbReference type="Proteomes" id="UP000615446"/>
    </source>
</evidence>
<dbReference type="AlphaFoldDB" id="A0A8H3R5B7"/>
<evidence type="ECO:0000313" key="2">
    <source>
        <dbReference type="EMBL" id="GET04691.1"/>
    </source>
</evidence>
<dbReference type="Proteomes" id="UP000615446">
    <property type="component" value="Unassembled WGS sequence"/>
</dbReference>
<proteinExistence type="predicted"/>
<gene>
    <name evidence="2" type="ORF">RCL2_003099100</name>
</gene>